<feature type="region of interest" description="Disordered" evidence="7">
    <location>
        <begin position="266"/>
        <end position="314"/>
    </location>
</feature>
<evidence type="ECO:0000259" key="9">
    <source>
        <dbReference type="PROSITE" id="PS50850"/>
    </source>
</evidence>
<dbReference type="Gene3D" id="1.20.1250.20">
    <property type="entry name" value="MFS general substrate transporter like domains"/>
    <property type="match status" value="1"/>
</dbReference>
<reference evidence="10 11" key="1">
    <citation type="submission" date="2019-03" db="EMBL/GenBank/DDBJ databases">
        <title>Draft genome sequences of novel Actinobacteria.</title>
        <authorList>
            <person name="Sahin N."/>
            <person name="Ay H."/>
            <person name="Saygin H."/>
        </authorList>
    </citation>
    <scope>NUCLEOTIDE SEQUENCE [LARGE SCALE GENOMIC DNA]</scope>
    <source>
        <strain evidence="10 11">KC712</strain>
    </source>
</reference>
<feature type="transmembrane region" description="Helical" evidence="8">
    <location>
        <begin position="54"/>
        <end position="75"/>
    </location>
</feature>
<dbReference type="EMBL" id="SMKP01000015">
    <property type="protein sequence ID" value="TDD23894.1"/>
    <property type="molecule type" value="Genomic_DNA"/>
</dbReference>
<dbReference type="InterPro" id="IPR036259">
    <property type="entry name" value="MFS_trans_sf"/>
</dbReference>
<feature type="region of interest" description="Disordered" evidence="7">
    <location>
        <begin position="1"/>
        <end position="28"/>
    </location>
</feature>
<gene>
    <name evidence="10" type="ORF">E1294_07815</name>
</gene>
<feature type="transmembrane region" description="Helical" evidence="8">
    <location>
        <begin position="174"/>
        <end position="196"/>
    </location>
</feature>
<keyword evidence="6 8" id="KW-0472">Membrane</keyword>
<keyword evidence="5 8" id="KW-1133">Transmembrane helix</keyword>
<keyword evidence="2" id="KW-0813">Transport</keyword>
<evidence type="ECO:0000256" key="2">
    <source>
        <dbReference type="ARBA" id="ARBA00022448"/>
    </source>
</evidence>
<feature type="transmembrane region" description="Helical" evidence="8">
    <location>
        <begin position="87"/>
        <end position="107"/>
    </location>
</feature>
<dbReference type="GO" id="GO:0022857">
    <property type="term" value="F:transmembrane transporter activity"/>
    <property type="evidence" value="ECO:0007669"/>
    <property type="project" value="InterPro"/>
</dbReference>
<sequence length="314" mass="32869">MDRRHLHVRGGGAAHPHGGPGRPDRLPPAAARRSRLLRRGLGRRRPPPTAATLIGARALLGVAGATLMPATLAFIRRLFTDQGQRRVAIGVWTAGSAVGAGLGPLLAGALVQYAWWGAVFLVNVPVMALLLVLAPMVLPEFRARRRRRIDVPGAGLALAATLATIYGAKSIAAGGVAPVPVASIAAGLALGTMLVARQRRHPDPMVDVTLFARPAFGVAVGTGFAGSFALLGAGLFNSQYLQLVAGLPPLHAGLWHCPARRRAWQERSAPPHSRGAYARPSWRAAVSPSPPRAWPSSARSRPGPGPATWPRAAS</sequence>
<proteinExistence type="predicted"/>
<comment type="caution">
    <text evidence="10">The sequence shown here is derived from an EMBL/GenBank/DDBJ whole genome shotgun (WGS) entry which is preliminary data.</text>
</comment>
<dbReference type="Pfam" id="PF07690">
    <property type="entry name" value="MFS_1"/>
    <property type="match status" value="1"/>
</dbReference>
<evidence type="ECO:0000256" key="7">
    <source>
        <dbReference type="SAM" id="MobiDB-lite"/>
    </source>
</evidence>
<evidence type="ECO:0000256" key="4">
    <source>
        <dbReference type="ARBA" id="ARBA00022692"/>
    </source>
</evidence>
<evidence type="ECO:0000256" key="1">
    <source>
        <dbReference type="ARBA" id="ARBA00004651"/>
    </source>
</evidence>
<evidence type="ECO:0000256" key="5">
    <source>
        <dbReference type="ARBA" id="ARBA00022989"/>
    </source>
</evidence>
<evidence type="ECO:0000256" key="6">
    <source>
        <dbReference type="ARBA" id="ARBA00023136"/>
    </source>
</evidence>
<comment type="subcellular location">
    <subcellularLocation>
        <location evidence="1">Cell membrane</location>
        <topology evidence="1">Multi-pass membrane protein</topology>
    </subcellularLocation>
</comment>
<dbReference type="Proteomes" id="UP000294543">
    <property type="component" value="Unassembled WGS sequence"/>
</dbReference>
<feature type="compositionally biased region" description="Low complexity" evidence="7">
    <location>
        <begin position="278"/>
        <end position="287"/>
    </location>
</feature>
<evidence type="ECO:0000256" key="3">
    <source>
        <dbReference type="ARBA" id="ARBA00022475"/>
    </source>
</evidence>
<keyword evidence="4 8" id="KW-0812">Transmembrane</keyword>
<feature type="transmembrane region" description="Helical" evidence="8">
    <location>
        <begin position="216"/>
        <end position="236"/>
    </location>
</feature>
<evidence type="ECO:0000256" key="8">
    <source>
        <dbReference type="SAM" id="Phobius"/>
    </source>
</evidence>
<evidence type="ECO:0000313" key="11">
    <source>
        <dbReference type="Proteomes" id="UP000294543"/>
    </source>
</evidence>
<protein>
    <submittedName>
        <fullName evidence="10">MFS transporter</fullName>
    </submittedName>
</protein>
<dbReference type="PANTHER" id="PTHR42718:SF47">
    <property type="entry name" value="METHYL VIOLOGEN RESISTANCE PROTEIN SMVA"/>
    <property type="match status" value="1"/>
</dbReference>
<organism evidence="10 11">
    <name type="scientific">Nonomuraea diastatica</name>
    <dbReference type="NCBI Taxonomy" id="1848329"/>
    <lineage>
        <taxon>Bacteria</taxon>
        <taxon>Bacillati</taxon>
        <taxon>Actinomycetota</taxon>
        <taxon>Actinomycetes</taxon>
        <taxon>Streptosporangiales</taxon>
        <taxon>Streptosporangiaceae</taxon>
        <taxon>Nonomuraea</taxon>
    </lineage>
</organism>
<dbReference type="PROSITE" id="PS50850">
    <property type="entry name" value="MFS"/>
    <property type="match status" value="1"/>
</dbReference>
<dbReference type="AlphaFoldDB" id="A0A4R4X131"/>
<keyword evidence="11" id="KW-1185">Reference proteome</keyword>
<feature type="transmembrane region" description="Helical" evidence="8">
    <location>
        <begin position="149"/>
        <end position="168"/>
    </location>
</feature>
<feature type="domain" description="Major facilitator superfamily (MFS) profile" evidence="9">
    <location>
        <begin position="1"/>
        <end position="314"/>
    </location>
</feature>
<accession>A0A4R4X131</accession>
<keyword evidence="3" id="KW-1003">Cell membrane</keyword>
<dbReference type="InterPro" id="IPR020846">
    <property type="entry name" value="MFS_dom"/>
</dbReference>
<dbReference type="SUPFAM" id="SSF103473">
    <property type="entry name" value="MFS general substrate transporter"/>
    <property type="match status" value="1"/>
</dbReference>
<dbReference type="PANTHER" id="PTHR42718">
    <property type="entry name" value="MAJOR FACILITATOR SUPERFAMILY MULTIDRUG TRANSPORTER MFSC"/>
    <property type="match status" value="1"/>
</dbReference>
<evidence type="ECO:0000313" key="10">
    <source>
        <dbReference type="EMBL" id="TDD23894.1"/>
    </source>
</evidence>
<dbReference type="InterPro" id="IPR011701">
    <property type="entry name" value="MFS"/>
</dbReference>
<dbReference type="GO" id="GO:0005886">
    <property type="term" value="C:plasma membrane"/>
    <property type="evidence" value="ECO:0007669"/>
    <property type="project" value="UniProtKB-SubCell"/>
</dbReference>
<name>A0A4R4X131_9ACTN</name>
<feature type="compositionally biased region" description="Gly residues" evidence="7">
    <location>
        <begin position="9"/>
        <end position="21"/>
    </location>
</feature>
<feature type="transmembrane region" description="Helical" evidence="8">
    <location>
        <begin position="113"/>
        <end position="137"/>
    </location>
</feature>